<name>A0A8S5R376_9CAUD</name>
<protein>
    <recommendedName>
        <fullName evidence="2">AP2 domain-containing protein</fullName>
    </recommendedName>
</protein>
<reference evidence="1" key="1">
    <citation type="journal article" date="2021" name="Proc. Natl. Acad. Sci. U.S.A.">
        <title>A Catalog of Tens of Thousands of Viruses from Human Metagenomes Reveals Hidden Associations with Chronic Diseases.</title>
        <authorList>
            <person name="Tisza M.J."/>
            <person name="Buck C.B."/>
        </authorList>
    </citation>
    <scope>NUCLEOTIDE SEQUENCE</scope>
    <source>
        <strain evidence="1">Ct6d71</strain>
    </source>
</reference>
<evidence type="ECO:0008006" key="2">
    <source>
        <dbReference type="Google" id="ProtNLM"/>
    </source>
</evidence>
<proteinExistence type="predicted"/>
<dbReference type="EMBL" id="BK015797">
    <property type="protein sequence ID" value="DAE25388.1"/>
    <property type="molecule type" value="Genomic_DNA"/>
</dbReference>
<accession>A0A8S5R376</accession>
<organism evidence="1">
    <name type="scientific">Siphoviridae sp. ct6d71</name>
    <dbReference type="NCBI Taxonomy" id="2826298"/>
    <lineage>
        <taxon>Viruses</taxon>
        <taxon>Duplodnaviria</taxon>
        <taxon>Heunggongvirae</taxon>
        <taxon>Uroviricota</taxon>
        <taxon>Caudoviricetes</taxon>
    </lineage>
</organism>
<sequence length="219" mass="25802">MPKRLDLKGQKFNMLTVLEFYDVQNGMSRWRCKCDCGKEVVVYGRHLKSGNTMSCGCYWESRKHEHGLKHGESKTRLYQIWCDMKDRCYNPNNVAYKYYGGKGVIICEEWLDYSNFSAWAKSNGYSDNLTIDRINGNKNYVADNCRWISRKANSDRSRRKYSGYAYNSVTGEKEEVTCLADFARAHNYNPHTLQCNVKKNKRYKEWQFEVSLNKISNDY</sequence>
<evidence type="ECO:0000313" key="1">
    <source>
        <dbReference type="EMBL" id="DAE25388.1"/>
    </source>
</evidence>